<gene>
    <name evidence="1" type="ORF">S12H4_14197</name>
</gene>
<dbReference type="EMBL" id="BARW01006761">
    <property type="protein sequence ID" value="GAI80386.1"/>
    <property type="molecule type" value="Genomic_DNA"/>
</dbReference>
<feature type="non-terminal residue" evidence="1">
    <location>
        <position position="1"/>
    </location>
</feature>
<dbReference type="AlphaFoldDB" id="X1SMK4"/>
<name>X1SMK4_9ZZZZ</name>
<evidence type="ECO:0000313" key="1">
    <source>
        <dbReference type="EMBL" id="GAI80386.1"/>
    </source>
</evidence>
<sequence>AMFRIQAKIRSCYHLADTIRQLLDEALDLANDADYDAHWIAAINKAKNDNLQVWHHTHNVATCIDPTAPLPRPEES</sequence>
<organism evidence="1">
    <name type="scientific">marine sediment metagenome</name>
    <dbReference type="NCBI Taxonomy" id="412755"/>
    <lineage>
        <taxon>unclassified sequences</taxon>
        <taxon>metagenomes</taxon>
        <taxon>ecological metagenomes</taxon>
    </lineage>
</organism>
<proteinExistence type="predicted"/>
<reference evidence="1" key="1">
    <citation type="journal article" date="2014" name="Front. Microbiol.">
        <title>High frequency of phylogenetically diverse reductive dehalogenase-homologous genes in deep subseafloor sedimentary metagenomes.</title>
        <authorList>
            <person name="Kawai M."/>
            <person name="Futagami T."/>
            <person name="Toyoda A."/>
            <person name="Takaki Y."/>
            <person name="Nishi S."/>
            <person name="Hori S."/>
            <person name="Arai W."/>
            <person name="Tsubouchi T."/>
            <person name="Morono Y."/>
            <person name="Uchiyama I."/>
            <person name="Ito T."/>
            <person name="Fujiyama A."/>
            <person name="Inagaki F."/>
            <person name="Takami H."/>
        </authorList>
    </citation>
    <scope>NUCLEOTIDE SEQUENCE</scope>
    <source>
        <strain evidence="1">Expedition CK06-06</strain>
    </source>
</reference>
<comment type="caution">
    <text evidence="1">The sequence shown here is derived from an EMBL/GenBank/DDBJ whole genome shotgun (WGS) entry which is preliminary data.</text>
</comment>
<protein>
    <submittedName>
        <fullName evidence="1">Uncharacterized protein</fullName>
    </submittedName>
</protein>
<accession>X1SMK4</accession>